<keyword evidence="1" id="KW-1133">Transmembrane helix</keyword>
<dbReference type="EMBL" id="LT553678">
    <property type="protein sequence ID" value="SAM02193.1"/>
    <property type="molecule type" value="Genomic_DNA"/>
</dbReference>
<keyword evidence="1" id="KW-0472">Membrane</keyword>
<proteinExistence type="predicted"/>
<accession>A0A163JV44</accession>
<reference evidence="2" key="1">
    <citation type="submission" date="2016-04" db="EMBL/GenBank/DDBJ databases">
        <authorList>
            <person name="Evans L.H."/>
            <person name="Alamgir A."/>
            <person name="Owens N."/>
            <person name="Weber N.D."/>
            <person name="Virtaneva K."/>
            <person name="Barbian K."/>
            <person name="Babar A."/>
            <person name="Rosenke K."/>
        </authorList>
    </citation>
    <scope>NUCLEOTIDE SEQUENCE [LARGE SCALE GENOMIC DNA]</scope>
    <source>
        <strain evidence="2">CBS 101.48</strain>
    </source>
</reference>
<dbReference type="InParanoid" id="A0A163JV44"/>
<sequence length="75" mass="8220">MARPENSPPFLLPAKYSTSASGYKDASVARPIILLLLPLVITFLPPLSFSLLHDVKRTDKRANERTNGNSPLLTS</sequence>
<evidence type="ECO:0000313" key="3">
    <source>
        <dbReference type="Proteomes" id="UP000078561"/>
    </source>
</evidence>
<name>A0A163JV44_ABSGL</name>
<keyword evidence="3" id="KW-1185">Reference proteome</keyword>
<evidence type="ECO:0000313" key="2">
    <source>
        <dbReference type="EMBL" id="SAM02193.1"/>
    </source>
</evidence>
<feature type="transmembrane region" description="Helical" evidence="1">
    <location>
        <begin position="32"/>
        <end position="52"/>
    </location>
</feature>
<organism evidence="2">
    <name type="scientific">Absidia glauca</name>
    <name type="common">Pin mould</name>
    <dbReference type="NCBI Taxonomy" id="4829"/>
    <lineage>
        <taxon>Eukaryota</taxon>
        <taxon>Fungi</taxon>
        <taxon>Fungi incertae sedis</taxon>
        <taxon>Mucoromycota</taxon>
        <taxon>Mucoromycotina</taxon>
        <taxon>Mucoromycetes</taxon>
        <taxon>Mucorales</taxon>
        <taxon>Cunninghamellaceae</taxon>
        <taxon>Absidia</taxon>
    </lineage>
</organism>
<keyword evidence="1" id="KW-0812">Transmembrane</keyword>
<dbReference type="AlphaFoldDB" id="A0A163JV44"/>
<protein>
    <submittedName>
        <fullName evidence="2">Uncharacterized protein</fullName>
    </submittedName>
</protein>
<dbReference type="Proteomes" id="UP000078561">
    <property type="component" value="Unassembled WGS sequence"/>
</dbReference>
<evidence type="ECO:0000256" key="1">
    <source>
        <dbReference type="SAM" id="Phobius"/>
    </source>
</evidence>
<gene>
    <name evidence="2" type="primary">ABSGL_07956.1 scaffold 9185</name>
</gene>